<accession>A0A2X2G7K6</accession>
<dbReference type="Proteomes" id="UP000288843">
    <property type="component" value="Unassembled WGS sequence"/>
</dbReference>
<name>A0A2X2G7K6_RAOPL</name>
<evidence type="ECO:0000313" key="2">
    <source>
        <dbReference type="Proteomes" id="UP000288843"/>
    </source>
</evidence>
<sequence length="212" mass="24754">METTLNFFSQFFGGMVERGEITPMQQFFMYLFTALTFIAVWKLKSIVEFIRAIKEAELEDYQRQLKEYGLPSDLQKILKREIARLVSYRLCGLRDTTLQALVLKICVKHDVRPIFFKKFKGILKVADGKIIFEKGPVFWFPKILTMLLVTLYLMIGGLFITLSLYQGETLATWRHIFLWGISIIMFVIGLAFYNSFPTIRECRTMQSLLDGQ</sequence>
<evidence type="ECO:0000313" key="1">
    <source>
        <dbReference type="EMBL" id="RWT26007.1"/>
    </source>
</evidence>
<reference evidence="1 2" key="1">
    <citation type="submission" date="2018-06" db="EMBL/GenBank/DDBJ databases">
        <title>Carbapenemase-producing Enterobacteriaceae present in wastewater treatment plant effluent and nearby surface waters in the US.</title>
        <authorList>
            <person name="Mathys D.A."/>
            <person name="Mollenkopf D.F."/>
            <person name="Feicht S.M."/>
            <person name="Adams R.J."/>
            <person name="Albers A.L."/>
            <person name="Stuever D.M."/>
            <person name="Daniels J.B."/>
            <person name="Wittum T.E."/>
        </authorList>
    </citation>
    <scope>NUCLEOTIDE SEQUENCE [LARGE SCALE GENOMIC DNA]</scope>
    <source>
        <strain evidence="1 2">GEO_47_Down_B</strain>
    </source>
</reference>
<proteinExistence type="predicted"/>
<dbReference type="RefSeq" id="WP_094898372.1">
    <property type="nucleotide sequence ID" value="NZ_BIIS01000003.1"/>
</dbReference>
<dbReference type="AlphaFoldDB" id="A0A2X2G7K6"/>
<organism evidence="1 2">
    <name type="scientific">Raoultella planticola</name>
    <name type="common">Klebsiella planticola</name>
    <dbReference type="NCBI Taxonomy" id="575"/>
    <lineage>
        <taxon>Bacteria</taxon>
        <taxon>Pseudomonadati</taxon>
        <taxon>Pseudomonadota</taxon>
        <taxon>Gammaproteobacteria</taxon>
        <taxon>Enterobacterales</taxon>
        <taxon>Enterobacteriaceae</taxon>
        <taxon>Klebsiella/Raoultella group</taxon>
        <taxon>Raoultella</taxon>
    </lineage>
</organism>
<dbReference type="EMBL" id="QKOX01000001">
    <property type="protein sequence ID" value="RWT26007.1"/>
    <property type="molecule type" value="Genomic_DNA"/>
</dbReference>
<protein>
    <submittedName>
        <fullName evidence="1">Uncharacterized protein</fullName>
    </submittedName>
</protein>
<comment type="caution">
    <text evidence="1">The sequence shown here is derived from an EMBL/GenBank/DDBJ whole genome shotgun (WGS) entry which is preliminary data.</text>
</comment>
<gene>
    <name evidence="1" type="ORF">DN603_00145</name>
</gene>